<dbReference type="InterPro" id="IPR036397">
    <property type="entry name" value="RNaseH_sf"/>
</dbReference>
<dbReference type="Proteomes" id="UP001054821">
    <property type="component" value="Chromosome 2"/>
</dbReference>
<evidence type="ECO:0000259" key="1">
    <source>
        <dbReference type="Pfam" id="PF13456"/>
    </source>
</evidence>
<comment type="caution">
    <text evidence="2">The sequence shown here is derived from an EMBL/GenBank/DDBJ whole genome shotgun (WGS) entry which is preliminary data.</text>
</comment>
<evidence type="ECO:0000313" key="3">
    <source>
        <dbReference type="Proteomes" id="UP001054821"/>
    </source>
</evidence>
<gene>
    <name evidence="2" type="ORF">L3X38_014027</name>
</gene>
<dbReference type="Gene3D" id="3.30.420.10">
    <property type="entry name" value="Ribonuclease H-like superfamily/Ribonuclease H"/>
    <property type="match status" value="1"/>
</dbReference>
<dbReference type="InterPro" id="IPR053151">
    <property type="entry name" value="RNase_H-like"/>
</dbReference>
<name>A0AAD4ZI36_PRUDU</name>
<reference evidence="2 3" key="1">
    <citation type="journal article" date="2022" name="G3 (Bethesda)">
        <title>Whole-genome sequence and methylome profiling of the almond [Prunus dulcis (Mill.) D.A. Webb] cultivar 'Nonpareil'.</title>
        <authorList>
            <person name="D'Amico-Willman K.M."/>
            <person name="Ouma W.Z."/>
            <person name="Meulia T."/>
            <person name="Sideli G.M."/>
            <person name="Gradziel T.M."/>
            <person name="Fresnedo-Ramirez J."/>
        </authorList>
    </citation>
    <scope>NUCLEOTIDE SEQUENCE [LARGE SCALE GENOMIC DNA]</scope>
    <source>
        <strain evidence="2">Clone GOH B32 T37-40</strain>
    </source>
</reference>
<dbReference type="InterPro" id="IPR044730">
    <property type="entry name" value="RNase_H-like_dom_plant"/>
</dbReference>
<keyword evidence="3" id="KW-1185">Reference proteome</keyword>
<evidence type="ECO:0000313" key="2">
    <source>
        <dbReference type="EMBL" id="KAI5346148.1"/>
    </source>
</evidence>
<dbReference type="PANTHER" id="PTHR47723">
    <property type="entry name" value="OS05G0353850 PROTEIN"/>
    <property type="match status" value="1"/>
</dbReference>
<dbReference type="PANTHER" id="PTHR47723:SF19">
    <property type="entry name" value="POLYNUCLEOTIDYL TRANSFERASE, RIBONUCLEASE H-LIKE SUPERFAMILY PROTEIN"/>
    <property type="match status" value="1"/>
</dbReference>
<feature type="domain" description="RNase H type-1" evidence="1">
    <location>
        <begin position="37"/>
        <end position="157"/>
    </location>
</feature>
<dbReference type="Pfam" id="PF13456">
    <property type="entry name" value="RVT_3"/>
    <property type="match status" value="1"/>
</dbReference>
<dbReference type="InterPro" id="IPR012337">
    <property type="entry name" value="RNaseH-like_sf"/>
</dbReference>
<dbReference type="GO" id="GO:0003676">
    <property type="term" value="F:nucleic acid binding"/>
    <property type="evidence" value="ECO:0007669"/>
    <property type="project" value="InterPro"/>
</dbReference>
<dbReference type="CDD" id="cd06222">
    <property type="entry name" value="RNase_H_like"/>
    <property type="match status" value="1"/>
</dbReference>
<sequence>MATILPNPGTTFQFDVPLKLTLDEVWSPPPATWSKLNVDASWTISHPNAGLGGVIRNSSGVFMGGFAACKIANSVLEAEAHAALAGLSLAAEMGLANVVIESDSQVLVNCVRGKIPKGIWSIYPILSAIRSCCNNFISCDWRWISRRANKAADAVAAIAWRTKCDKVWLNRPPSSLVFVLQSDGLPCPPC</sequence>
<dbReference type="AlphaFoldDB" id="A0AAD4ZI36"/>
<proteinExistence type="predicted"/>
<dbReference type="SUPFAM" id="SSF53098">
    <property type="entry name" value="Ribonuclease H-like"/>
    <property type="match status" value="1"/>
</dbReference>
<dbReference type="GO" id="GO:0004523">
    <property type="term" value="F:RNA-DNA hybrid ribonuclease activity"/>
    <property type="evidence" value="ECO:0007669"/>
    <property type="project" value="InterPro"/>
</dbReference>
<protein>
    <recommendedName>
        <fullName evidence="1">RNase H type-1 domain-containing protein</fullName>
    </recommendedName>
</protein>
<dbReference type="InterPro" id="IPR002156">
    <property type="entry name" value="RNaseH_domain"/>
</dbReference>
<dbReference type="EMBL" id="JAJFAZ020000002">
    <property type="protein sequence ID" value="KAI5346148.1"/>
    <property type="molecule type" value="Genomic_DNA"/>
</dbReference>
<organism evidence="2 3">
    <name type="scientific">Prunus dulcis</name>
    <name type="common">Almond</name>
    <name type="synonym">Amygdalus dulcis</name>
    <dbReference type="NCBI Taxonomy" id="3755"/>
    <lineage>
        <taxon>Eukaryota</taxon>
        <taxon>Viridiplantae</taxon>
        <taxon>Streptophyta</taxon>
        <taxon>Embryophyta</taxon>
        <taxon>Tracheophyta</taxon>
        <taxon>Spermatophyta</taxon>
        <taxon>Magnoliopsida</taxon>
        <taxon>eudicotyledons</taxon>
        <taxon>Gunneridae</taxon>
        <taxon>Pentapetalae</taxon>
        <taxon>rosids</taxon>
        <taxon>fabids</taxon>
        <taxon>Rosales</taxon>
        <taxon>Rosaceae</taxon>
        <taxon>Amygdaloideae</taxon>
        <taxon>Amygdaleae</taxon>
        <taxon>Prunus</taxon>
    </lineage>
</organism>
<accession>A0AAD4ZI36</accession>